<dbReference type="EMBL" id="JAAEAA010000007">
    <property type="protein sequence ID" value="NDK55747.1"/>
    <property type="molecule type" value="Genomic_DNA"/>
</dbReference>
<dbReference type="InterPro" id="IPR018391">
    <property type="entry name" value="PQQ_b-propeller_rpt"/>
</dbReference>
<reference evidence="2 3" key="1">
    <citation type="submission" date="2020-01" db="EMBL/GenBank/DDBJ databases">
        <authorList>
            <person name="Kim M.K."/>
        </authorList>
    </citation>
    <scope>NUCLEOTIDE SEQUENCE [LARGE SCALE GENOMIC DNA]</scope>
    <source>
        <strain evidence="2 3">BT213</strain>
    </source>
</reference>
<dbReference type="Pfam" id="PF13360">
    <property type="entry name" value="PQQ_2"/>
    <property type="match status" value="2"/>
</dbReference>
<keyword evidence="3" id="KW-1185">Reference proteome</keyword>
<gene>
    <name evidence="2" type="ORF">GWO68_07460</name>
</gene>
<feature type="domain" description="Pyrrolo-quinoline quinone repeat" evidence="1">
    <location>
        <begin position="125"/>
        <end position="241"/>
    </location>
</feature>
<feature type="domain" description="Pyrrolo-quinoline quinone repeat" evidence="1">
    <location>
        <begin position="22"/>
        <end position="113"/>
    </location>
</feature>
<dbReference type="InterPro" id="IPR002372">
    <property type="entry name" value="PQQ_rpt_dom"/>
</dbReference>
<name>A0A6B2H600_9BACT</name>
<evidence type="ECO:0000313" key="2">
    <source>
        <dbReference type="EMBL" id="NDK55747.1"/>
    </source>
</evidence>
<dbReference type="Gene3D" id="2.130.10.10">
    <property type="entry name" value="YVTN repeat-like/Quinoprotein amine dehydrogenase"/>
    <property type="match status" value="2"/>
</dbReference>
<evidence type="ECO:0000259" key="1">
    <source>
        <dbReference type="Pfam" id="PF13360"/>
    </source>
</evidence>
<accession>A0A6B2H600</accession>
<dbReference type="PANTHER" id="PTHR34512:SF30">
    <property type="entry name" value="OUTER MEMBRANE PROTEIN ASSEMBLY FACTOR BAMB"/>
    <property type="match status" value="1"/>
</dbReference>
<protein>
    <submittedName>
        <fullName evidence="2">PQQ-like beta-propeller repeat protein</fullName>
    </submittedName>
</protein>
<proteinExistence type="predicted"/>
<dbReference type="SMART" id="SM00564">
    <property type="entry name" value="PQQ"/>
    <property type="match status" value="8"/>
</dbReference>
<evidence type="ECO:0000313" key="3">
    <source>
        <dbReference type="Proteomes" id="UP000478546"/>
    </source>
</evidence>
<dbReference type="RefSeq" id="WP_162345805.1">
    <property type="nucleotide sequence ID" value="NZ_JAAEAA010000007.1"/>
</dbReference>
<dbReference type="Gene3D" id="2.40.10.480">
    <property type="match status" value="1"/>
</dbReference>
<organism evidence="2 3">
    <name type="scientific">Pontibacter fetidus</name>
    <dbReference type="NCBI Taxonomy" id="2700082"/>
    <lineage>
        <taxon>Bacteria</taxon>
        <taxon>Pseudomonadati</taxon>
        <taxon>Bacteroidota</taxon>
        <taxon>Cytophagia</taxon>
        <taxon>Cytophagales</taxon>
        <taxon>Hymenobacteraceae</taxon>
        <taxon>Pontibacter</taxon>
    </lineage>
</organism>
<dbReference type="AlphaFoldDB" id="A0A6B2H600"/>
<comment type="caution">
    <text evidence="2">The sequence shown here is derived from an EMBL/GenBank/DDBJ whole genome shotgun (WGS) entry which is preliminary data.</text>
</comment>
<sequence>MIRLILTLLLFLTQLLVHGQENVIWKFETKGRVYSSPLVDGELLFTGSGDHTFYALNKFSGKEVWKFKTGGAVYSSPVVQGSLVYIGSADGNLYALNKANGKLMWVFKSEGEKAYDLWDYYLSSPSVEHNTVYWGSGDSHLYALDSATGKLKWKFKTGDTIHASPAVQDGKVYFGSFDGHFYSLDAESGKLLWQFRTVGDTHFPKGEIQEAALVQDGVVYFGSRDYNIYALDVKTGRGKWNMKERGSWIIATPLLYKDNLYVGTSDTHAFYCLSKTDGQMKWKLPLNMRVYGAAVAHENLIYFGCFNGKLYGVDHASGEVKWEFQTESSRINSSEVYDEKDEFRKDFVLYGKTMEEVKQSESKIHQLGSILSKPAIDGQTIYFGSSDGYLYAVKLKN</sequence>
<dbReference type="PANTHER" id="PTHR34512">
    <property type="entry name" value="CELL SURFACE PROTEIN"/>
    <property type="match status" value="1"/>
</dbReference>
<dbReference type="InterPro" id="IPR011047">
    <property type="entry name" value="Quinoprotein_ADH-like_sf"/>
</dbReference>
<dbReference type="SUPFAM" id="SSF50998">
    <property type="entry name" value="Quinoprotein alcohol dehydrogenase-like"/>
    <property type="match status" value="2"/>
</dbReference>
<dbReference type="Proteomes" id="UP000478546">
    <property type="component" value="Unassembled WGS sequence"/>
</dbReference>
<dbReference type="InterPro" id="IPR015943">
    <property type="entry name" value="WD40/YVTN_repeat-like_dom_sf"/>
</dbReference>